<comment type="caution">
    <text evidence="5">The sequence shown here is derived from an EMBL/GenBank/DDBJ whole genome shotgun (WGS) entry which is preliminary data.</text>
</comment>
<protein>
    <submittedName>
        <fullName evidence="5">Putrescine-binding periplasmic protein</fullName>
    </submittedName>
</protein>
<dbReference type="OrthoDB" id="9769319at2"/>
<dbReference type="RefSeq" id="WP_062659128.1">
    <property type="nucleotide sequence ID" value="NZ_BCSY01000081.1"/>
</dbReference>
<dbReference type="Gene3D" id="3.40.190.10">
    <property type="entry name" value="Periplasmic binding protein-like II"/>
    <property type="match status" value="2"/>
</dbReference>
<keyword evidence="3" id="KW-0732">Signal</keyword>
<dbReference type="InterPro" id="IPR001188">
    <property type="entry name" value="Sperm_putr-bd"/>
</dbReference>
<dbReference type="Pfam" id="PF13416">
    <property type="entry name" value="SBP_bac_8"/>
    <property type="match status" value="1"/>
</dbReference>
<keyword evidence="6" id="KW-1185">Reference proteome</keyword>
<reference evidence="6" key="2">
    <citation type="submission" date="2016-02" db="EMBL/GenBank/DDBJ databases">
        <title>Draft genome sequence of five rapidly growing Mycobacterium species.</title>
        <authorList>
            <person name="Katahira K."/>
            <person name="Gotou Y."/>
            <person name="Iida K."/>
            <person name="Ogura Y."/>
            <person name="Hayashi T."/>
        </authorList>
    </citation>
    <scope>NUCLEOTIDE SEQUENCE [LARGE SCALE GENOMIC DNA]</scope>
    <source>
        <strain evidence="6">JCM15298</strain>
    </source>
</reference>
<dbReference type="PANTHER" id="PTHR30222">
    <property type="entry name" value="SPERMIDINE/PUTRESCINE-BINDING PERIPLASMIC PROTEIN"/>
    <property type="match status" value="1"/>
</dbReference>
<evidence type="ECO:0000256" key="4">
    <source>
        <dbReference type="ARBA" id="ARBA00022764"/>
    </source>
</evidence>
<dbReference type="PRINTS" id="PR00909">
    <property type="entry name" value="SPERMDNBNDNG"/>
</dbReference>
<evidence type="ECO:0000313" key="5">
    <source>
        <dbReference type="EMBL" id="GAS98315.1"/>
    </source>
</evidence>
<dbReference type="AlphaFoldDB" id="A0A124E2Y8"/>
<accession>A0A124E2Y8</accession>
<evidence type="ECO:0000256" key="1">
    <source>
        <dbReference type="ARBA" id="ARBA00004418"/>
    </source>
</evidence>
<proteinExistence type="predicted"/>
<evidence type="ECO:0000256" key="2">
    <source>
        <dbReference type="ARBA" id="ARBA00022448"/>
    </source>
</evidence>
<dbReference type="GO" id="GO:0019808">
    <property type="term" value="F:polyamine binding"/>
    <property type="evidence" value="ECO:0007669"/>
    <property type="project" value="InterPro"/>
</dbReference>
<dbReference type="SUPFAM" id="SSF53850">
    <property type="entry name" value="Periplasmic binding protein-like II"/>
    <property type="match status" value="1"/>
</dbReference>
<gene>
    <name evidence="5" type="ORF">RMCC_5280</name>
</gene>
<name>A0A124E2Y8_MYCCR</name>
<dbReference type="PANTHER" id="PTHR30222:SF17">
    <property type="entry name" value="SPERMIDINE_PUTRESCINE-BINDING PERIPLASMIC PROTEIN"/>
    <property type="match status" value="1"/>
</dbReference>
<comment type="subcellular location">
    <subcellularLocation>
        <location evidence="1">Periplasm</location>
    </subcellularLocation>
</comment>
<organism evidence="5 6">
    <name type="scientific">Mycolicibacterium canariasense</name>
    <name type="common">Mycobacterium canariasense</name>
    <dbReference type="NCBI Taxonomy" id="228230"/>
    <lineage>
        <taxon>Bacteria</taxon>
        <taxon>Bacillati</taxon>
        <taxon>Actinomycetota</taxon>
        <taxon>Actinomycetes</taxon>
        <taxon>Mycobacteriales</taxon>
        <taxon>Mycobacteriaceae</taxon>
        <taxon>Mycolicibacterium</taxon>
    </lineage>
</organism>
<dbReference type="GO" id="GO:0042597">
    <property type="term" value="C:periplasmic space"/>
    <property type="evidence" value="ECO:0007669"/>
    <property type="project" value="UniProtKB-SubCell"/>
</dbReference>
<evidence type="ECO:0000256" key="3">
    <source>
        <dbReference type="ARBA" id="ARBA00022729"/>
    </source>
</evidence>
<evidence type="ECO:0000313" key="6">
    <source>
        <dbReference type="Proteomes" id="UP000069443"/>
    </source>
</evidence>
<dbReference type="CDD" id="cd13590">
    <property type="entry name" value="PBP2_PotD_PotF_like"/>
    <property type="match status" value="1"/>
</dbReference>
<dbReference type="EMBL" id="BCSY01000081">
    <property type="protein sequence ID" value="GAS98315.1"/>
    <property type="molecule type" value="Genomic_DNA"/>
</dbReference>
<dbReference type="GO" id="GO:0015846">
    <property type="term" value="P:polyamine transport"/>
    <property type="evidence" value="ECO:0007669"/>
    <property type="project" value="InterPro"/>
</dbReference>
<keyword evidence="4" id="KW-0574">Periplasm</keyword>
<sequence length="391" mass="41351">MRNNRVVTILADENQAPHIRAALTRRQALLGLGGGAALLALAACGTSGPQQSSASSTPAALNGDKVEGQLVIGNYADYIAEDNVSAFTGAVGPKVRLVTYSTGTEMIAALASGNADYDIVVGGPSETVQLVERKLLRELDKSLIPNLKNVRPGVMGLAYDPKNLYTVPKAIGVASFWWNTATVKGTATSLAQVFDLIKANPTAKVNFFPGAKETFTLALAAIGKPIGSTNPDDIEAAKQLLISVKPRITSFGADELEGGTTGSIDICMGYNYIAKNINEQAGGTKVQFLLPQTGSTEYFIDNWAIAASAKDPVAAHKFIDYVCAPAEAAKEMNAVGTLVPVNGIDSLVKPTLINDPTINIPQAQLDKYEILMPTPDYLDMVTRAYDEFKAA</sequence>
<dbReference type="PROSITE" id="PS51318">
    <property type="entry name" value="TAT"/>
    <property type="match status" value="1"/>
</dbReference>
<reference evidence="6" key="1">
    <citation type="journal article" date="2016" name="Genome Announc.">
        <title>Draft Genome Sequences of Five Rapidly Growing Mycobacterium Species, M. thermoresistibile, M. fortuitum subsp. acetamidolyticum, M. canariasense, M. brisbanense, and M. novocastrense.</title>
        <authorList>
            <person name="Katahira K."/>
            <person name="Ogura Y."/>
            <person name="Gotoh Y."/>
            <person name="Hayashi T."/>
        </authorList>
    </citation>
    <scope>NUCLEOTIDE SEQUENCE [LARGE SCALE GENOMIC DNA]</scope>
    <source>
        <strain evidence="6">JCM15298</strain>
    </source>
</reference>
<dbReference type="InterPro" id="IPR006059">
    <property type="entry name" value="SBP"/>
</dbReference>
<keyword evidence="2" id="KW-0813">Transport</keyword>
<dbReference type="Proteomes" id="UP000069443">
    <property type="component" value="Unassembled WGS sequence"/>
</dbReference>
<dbReference type="STRING" id="228230.RMCC_5280"/>
<dbReference type="InterPro" id="IPR006311">
    <property type="entry name" value="TAT_signal"/>
</dbReference>